<dbReference type="PANTHER" id="PTHR10159:SF519">
    <property type="entry name" value="DUAL SPECIFICITY PROTEIN PHOSPHATASE MPK3"/>
    <property type="match status" value="1"/>
</dbReference>
<evidence type="ECO:0000256" key="4">
    <source>
        <dbReference type="ARBA" id="ARBA00022912"/>
    </source>
</evidence>
<dbReference type="OrthoDB" id="10252009at2759"/>
<dbReference type="GO" id="GO:0043409">
    <property type="term" value="P:negative regulation of MAPK cascade"/>
    <property type="evidence" value="ECO:0007669"/>
    <property type="project" value="TreeGrafter"/>
</dbReference>
<comment type="caution">
    <text evidence="6">The sequence shown here is derived from an EMBL/GenBank/DDBJ whole genome shotgun (WGS) entry which is preliminary data.</text>
</comment>
<dbReference type="SUPFAM" id="SSF52799">
    <property type="entry name" value="(Phosphotyrosine protein) phosphatases II"/>
    <property type="match status" value="1"/>
</dbReference>
<dbReference type="EMBL" id="BRXY01000331">
    <property type="protein sequence ID" value="GMH87569.1"/>
    <property type="molecule type" value="Genomic_DNA"/>
</dbReference>
<dbReference type="PANTHER" id="PTHR10159">
    <property type="entry name" value="DUAL SPECIFICITY PROTEIN PHOSPHATASE"/>
    <property type="match status" value="1"/>
</dbReference>
<proteinExistence type="inferred from homology"/>
<comment type="similarity">
    <text evidence="1">Belongs to the protein-tyrosine phosphatase family. Non-receptor class dual specificity subfamily.</text>
</comment>
<dbReference type="InterPro" id="IPR029021">
    <property type="entry name" value="Prot-tyrosine_phosphatase-like"/>
</dbReference>
<dbReference type="GO" id="GO:0008330">
    <property type="term" value="F:protein tyrosine/threonine phosphatase activity"/>
    <property type="evidence" value="ECO:0007669"/>
    <property type="project" value="TreeGrafter"/>
</dbReference>
<keyword evidence="7" id="KW-1185">Reference proteome</keyword>
<accession>A0A9W7BB22</accession>
<dbReference type="InterPro" id="IPR000387">
    <property type="entry name" value="Tyr_Pase_dom"/>
</dbReference>
<dbReference type="SMART" id="SM00195">
    <property type="entry name" value="DSPc"/>
    <property type="match status" value="1"/>
</dbReference>
<dbReference type="PROSITE" id="PS50056">
    <property type="entry name" value="TYR_PHOSPHATASE_2"/>
    <property type="match status" value="1"/>
</dbReference>
<dbReference type="GO" id="GO:0017017">
    <property type="term" value="F:MAP kinase tyrosine/serine/threonine phosphatase activity"/>
    <property type="evidence" value="ECO:0007669"/>
    <property type="project" value="TreeGrafter"/>
</dbReference>
<dbReference type="AlphaFoldDB" id="A0A9W7BB22"/>
<dbReference type="InterPro" id="IPR020422">
    <property type="entry name" value="TYR_PHOSPHATASE_DUAL_dom"/>
</dbReference>
<dbReference type="Proteomes" id="UP001165085">
    <property type="component" value="Unassembled WGS sequence"/>
</dbReference>
<dbReference type="Gene3D" id="3.90.190.10">
    <property type="entry name" value="Protein tyrosine phosphatase superfamily"/>
    <property type="match status" value="1"/>
</dbReference>
<dbReference type="GO" id="GO:0033550">
    <property type="term" value="F:MAP kinase tyrosine phosphatase activity"/>
    <property type="evidence" value="ECO:0007669"/>
    <property type="project" value="TreeGrafter"/>
</dbReference>
<name>A0A9W7BB22_9STRA</name>
<sequence length="214" mass="23388">MISSGARKISLPVSQEDQTDYAEEGRKLLQRVNLSLDGKPERYAAANAIFQHPTTQATLYVGNATAASQKSVLAELKDCRRIVFCQDGDGTKSFQSDPEFKYLDFPIGRWLRFVKREPQAVLDFFKSLFDFLDDELGQGNSVLIHCLAGAHRAGTAGVASLMYLVGMGADEATIAAKALRPAINPIGSFPQLLGLLEDGMRSSSFDKLNSPKIK</sequence>
<evidence type="ECO:0000256" key="3">
    <source>
        <dbReference type="ARBA" id="ARBA00022801"/>
    </source>
</evidence>
<evidence type="ECO:0000256" key="2">
    <source>
        <dbReference type="ARBA" id="ARBA00013064"/>
    </source>
</evidence>
<keyword evidence="4" id="KW-0904">Protein phosphatase</keyword>
<dbReference type="Pfam" id="PF00782">
    <property type="entry name" value="DSPc"/>
    <property type="match status" value="1"/>
</dbReference>
<protein>
    <recommendedName>
        <fullName evidence="2">protein-tyrosine-phosphatase</fullName>
        <ecNumber evidence="2">3.1.3.48</ecNumber>
    </recommendedName>
</protein>
<evidence type="ECO:0000256" key="1">
    <source>
        <dbReference type="ARBA" id="ARBA00008601"/>
    </source>
</evidence>
<organism evidence="6 7">
    <name type="scientific">Triparma strigata</name>
    <dbReference type="NCBI Taxonomy" id="1606541"/>
    <lineage>
        <taxon>Eukaryota</taxon>
        <taxon>Sar</taxon>
        <taxon>Stramenopiles</taxon>
        <taxon>Ochrophyta</taxon>
        <taxon>Bolidophyceae</taxon>
        <taxon>Parmales</taxon>
        <taxon>Triparmaceae</taxon>
        <taxon>Triparma</taxon>
    </lineage>
</organism>
<feature type="domain" description="Tyrosine specific protein phosphatases" evidence="5">
    <location>
        <begin position="122"/>
        <end position="183"/>
    </location>
</feature>
<keyword evidence="3" id="KW-0378">Hydrolase</keyword>
<reference evidence="7" key="1">
    <citation type="journal article" date="2023" name="Commun. Biol.">
        <title>Genome analysis of Parmales, the sister group of diatoms, reveals the evolutionary specialization of diatoms from phago-mixotrophs to photoautotrophs.</title>
        <authorList>
            <person name="Ban H."/>
            <person name="Sato S."/>
            <person name="Yoshikawa S."/>
            <person name="Yamada K."/>
            <person name="Nakamura Y."/>
            <person name="Ichinomiya M."/>
            <person name="Sato N."/>
            <person name="Blanc-Mathieu R."/>
            <person name="Endo H."/>
            <person name="Kuwata A."/>
            <person name="Ogata H."/>
        </authorList>
    </citation>
    <scope>NUCLEOTIDE SEQUENCE [LARGE SCALE GENOMIC DNA]</scope>
    <source>
        <strain evidence="7">NIES 3701</strain>
    </source>
</reference>
<dbReference type="InterPro" id="IPR000340">
    <property type="entry name" value="Dual-sp_phosphatase_cat-dom"/>
</dbReference>
<evidence type="ECO:0000259" key="5">
    <source>
        <dbReference type="PROSITE" id="PS50056"/>
    </source>
</evidence>
<evidence type="ECO:0000313" key="7">
    <source>
        <dbReference type="Proteomes" id="UP001165085"/>
    </source>
</evidence>
<dbReference type="GO" id="GO:0005737">
    <property type="term" value="C:cytoplasm"/>
    <property type="evidence" value="ECO:0007669"/>
    <property type="project" value="TreeGrafter"/>
</dbReference>
<dbReference type="EC" id="3.1.3.48" evidence="2"/>
<evidence type="ECO:0000313" key="6">
    <source>
        <dbReference type="EMBL" id="GMH87569.1"/>
    </source>
</evidence>
<gene>
    <name evidence="6" type="ORF">TrST_g5975</name>
</gene>
<dbReference type="CDD" id="cd14498">
    <property type="entry name" value="DSP"/>
    <property type="match status" value="1"/>
</dbReference>